<evidence type="ECO:0000313" key="10">
    <source>
        <dbReference type="Proteomes" id="UP000199459"/>
    </source>
</evidence>
<dbReference type="PANTHER" id="PTHR30255:SF2">
    <property type="entry name" value="SINGLE-STRANDED-DNA-SPECIFIC EXONUCLEASE RECJ"/>
    <property type="match status" value="1"/>
</dbReference>
<feature type="domain" description="DDH" evidence="6">
    <location>
        <begin position="74"/>
        <end position="231"/>
    </location>
</feature>
<proteinExistence type="inferred from homology"/>
<keyword evidence="3" id="KW-0540">Nuclease</keyword>
<keyword evidence="5 9" id="KW-0269">Exonuclease</keyword>
<dbReference type="InterPro" id="IPR041122">
    <property type="entry name" value="RecJ_OB"/>
</dbReference>
<dbReference type="GO" id="GO:0003676">
    <property type="term" value="F:nucleic acid binding"/>
    <property type="evidence" value="ECO:0007669"/>
    <property type="project" value="InterPro"/>
</dbReference>
<dbReference type="PANTHER" id="PTHR30255">
    <property type="entry name" value="SINGLE-STRANDED-DNA-SPECIFIC EXONUCLEASE RECJ"/>
    <property type="match status" value="1"/>
</dbReference>
<dbReference type="Pfam" id="PF17768">
    <property type="entry name" value="RecJ_OB"/>
    <property type="match status" value="1"/>
</dbReference>
<dbReference type="Gene3D" id="3.10.310.30">
    <property type="match status" value="1"/>
</dbReference>
<dbReference type="GO" id="GO:0008409">
    <property type="term" value="F:5'-3' exonuclease activity"/>
    <property type="evidence" value="ECO:0007669"/>
    <property type="project" value="InterPro"/>
</dbReference>
<feature type="domain" description="RecJ OB" evidence="8">
    <location>
        <begin position="469"/>
        <end position="578"/>
    </location>
</feature>
<dbReference type="EMBL" id="FOCP01000006">
    <property type="protein sequence ID" value="SEN03193.1"/>
    <property type="molecule type" value="Genomic_DNA"/>
</dbReference>
<dbReference type="GO" id="GO:0006281">
    <property type="term" value="P:DNA repair"/>
    <property type="evidence" value="ECO:0007669"/>
    <property type="project" value="InterPro"/>
</dbReference>
<dbReference type="GO" id="GO:0006310">
    <property type="term" value="P:DNA recombination"/>
    <property type="evidence" value="ECO:0007669"/>
    <property type="project" value="InterPro"/>
</dbReference>
<dbReference type="InterPro" id="IPR004610">
    <property type="entry name" value="RecJ"/>
</dbReference>
<dbReference type="Gene3D" id="3.90.1640.30">
    <property type="match status" value="1"/>
</dbReference>
<evidence type="ECO:0000259" key="8">
    <source>
        <dbReference type="Pfam" id="PF17768"/>
    </source>
</evidence>
<evidence type="ECO:0000256" key="5">
    <source>
        <dbReference type="ARBA" id="ARBA00022839"/>
    </source>
</evidence>
<evidence type="ECO:0000313" key="9">
    <source>
        <dbReference type="EMBL" id="SEN03193.1"/>
    </source>
</evidence>
<evidence type="ECO:0000256" key="2">
    <source>
        <dbReference type="ARBA" id="ARBA00019841"/>
    </source>
</evidence>
<dbReference type="FunFam" id="3.90.1640.30:FF:000001">
    <property type="entry name" value="Single-stranded-DNA-specific exonuclease RecJ"/>
    <property type="match status" value="1"/>
</dbReference>
<dbReference type="Proteomes" id="UP000199459">
    <property type="component" value="Unassembled WGS sequence"/>
</dbReference>
<keyword evidence="4" id="KW-0378">Hydrolase</keyword>
<dbReference type="STRING" id="917.SAMN05216326_10611"/>
<organism evidence="9 10">
    <name type="scientific">Nitrosomonas marina</name>
    <dbReference type="NCBI Taxonomy" id="917"/>
    <lineage>
        <taxon>Bacteria</taxon>
        <taxon>Pseudomonadati</taxon>
        <taxon>Pseudomonadota</taxon>
        <taxon>Betaproteobacteria</taxon>
        <taxon>Nitrosomonadales</taxon>
        <taxon>Nitrosomonadaceae</taxon>
        <taxon>Nitrosomonas</taxon>
    </lineage>
</organism>
<evidence type="ECO:0000256" key="1">
    <source>
        <dbReference type="ARBA" id="ARBA00005915"/>
    </source>
</evidence>
<evidence type="ECO:0000256" key="4">
    <source>
        <dbReference type="ARBA" id="ARBA00022801"/>
    </source>
</evidence>
<dbReference type="InterPro" id="IPR003156">
    <property type="entry name" value="DHHA1_dom"/>
</dbReference>
<name>A0A1H8D798_9PROT</name>
<feature type="domain" description="DHHA1" evidence="7">
    <location>
        <begin position="359"/>
        <end position="454"/>
    </location>
</feature>
<dbReference type="InterPro" id="IPR051673">
    <property type="entry name" value="SSDNA_exonuclease_RecJ"/>
</dbReference>
<dbReference type="InterPro" id="IPR038763">
    <property type="entry name" value="DHH_sf"/>
</dbReference>
<dbReference type="Pfam" id="PF02272">
    <property type="entry name" value="DHHA1"/>
    <property type="match status" value="1"/>
</dbReference>
<comment type="similarity">
    <text evidence="1">Belongs to the RecJ family.</text>
</comment>
<protein>
    <recommendedName>
        <fullName evidence="2">Single-stranded-DNA-specific exonuclease RecJ</fullName>
    </recommendedName>
</protein>
<dbReference type="RefSeq" id="WP_090629447.1">
    <property type="nucleotide sequence ID" value="NZ_FOCP01000006.1"/>
</dbReference>
<reference evidence="9 10" key="1">
    <citation type="submission" date="2016-10" db="EMBL/GenBank/DDBJ databases">
        <authorList>
            <person name="de Groot N.N."/>
        </authorList>
    </citation>
    <scope>NUCLEOTIDE SEQUENCE [LARGE SCALE GENOMIC DNA]</scope>
    <source>
        <strain evidence="9 10">Nm22</strain>
    </source>
</reference>
<gene>
    <name evidence="9" type="ORF">SAMN05216325_10691</name>
</gene>
<dbReference type="InterPro" id="IPR001667">
    <property type="entry name" value="DDH_dom"/>
</dbReference>
<dbReference type="NCBIfam" id="TIGR00644">
    <property type="entry name" value="recJ"/>
    <property type="match status" value="1"/>
</dbReference>
<sequence>MPKITTRTYDSLAFESLHRGGLPPVMARIYAARGIVNSAQLEMALARLLPFDQIRNIHLMAGLLADAIEARKRLLIIADYDSDGATACAVGIRILRMMGADVGYLVPNRFEYGYGLTPEIVDLAYTTSRPDILITVDNGIASIDGVQAAKALGMQVFITDHHLPGDELPEATAIINPNQPGCPFPSKHIAGVGVIFYLMLALRAEFRQRGAFDTGKEPNLASFLDLVALGTVADVVKLDDNNRILVQQGLRRIQAGLACSGINALLKIAGRKIQQTSTYDLGFILGPRLNAAGRLDDMSLGIECLITDDAGAAEQMARQLDTLNVRRREIESNMQDSALSKLESSLHAESARIQSAYSVCLFDQSWHQGVIGILASRIKDRYHRPVIIFAPGNDGEMKGSGRSIPGFHLRDALDLVSKRYPEVIVKFGGHAAAAGLTIVAERFVQFCEAFEATAQSLLTEADLTRVIETDGELDESDMNMELAQHLTRQVWGQGFPQPTFNASFYVENQRVVGEKHLKLKLRKIPSSSMPAQDLNSASSYDAILFFHNDLLPDVIDAVYRLQINEFNGRAMLQLLLEHWSQVETKPIG</sequence>
<evidence type="ECO:0000256" key="3">
    <source>
        <dbReference type="ARBA" id="ARBA00022722"/>
    </source>
</evidence>
<evidence type="ECO:0000259" key="6">
    <source>
        <dbReference type="Pfam" id="PF01368"/>
    </source>
</evidence>
<dbReference type="OrthoDB" id="9809852at2"/>
<accession>A0A1H8D798</accession>
<dbReference type="SUPFAM" id="SSF64182">
    <property type="entry name" value="DHH phosphoesterases"/>
    <property type="match status" value="1"/>
</dbReference>
<evidence type="ECO:0000259" key="7">
    <source>
        <dbReference type="Pfam" id="PF02272"/>
    </source>
</evidence>
<dbReference type="AlphaFoldDB" id="A0A1H8D798"/>
<dbReference type="Pfam" id="PF01368">
    <property type="entry name" value="DHH"/>
    <property type="match status" value="1"/>
</dbReference>